<name>A0A3N4KWH6_9PEZI</name>
<dbReference type="Proteomes" id="UP000277580">
    <property type="component" value="Unassembled WGS sequence"/>
</dbReference>
<accession>A0A3N4KWH6</accession>
<evidence type="ECO:0000313" key="2">
    <source>
        <dbReference type="Proteomes" id="UP000277580"/>
    </source>
</evidence>
<dbReference type="InParanoid" id="A0A3N4KWH6"/>
<protein>
    <submittedName>
        <fullName evidence="1">Uncharacterized protein</fullName>
    </submittedName>
</protein>
<keyword evidence="2" id="KW-1185">Reference proteome</keyword>
<proteinExistence type="predicted"/>
<dbReference type="OrthoDB" id="19091at2759"/>
<dbReference type="AlphaFoldDB" id="A0A3N4KWH6"/>
<dbReference type="EMBL" id="ML119121">
    <property type="protein sequence ID" value="RPB13769.1"/>
    <property type="molecule type" value="Genomic_DNA"/>
</dbReference>
<evidence type="ECO:0000313" key="1">
    <source>
        <dbReference type="EMBL" id="RPB13769.1"/>
    </source>
</evidence>
<organism evidence="1 2">
    <name type="scientific">Morchella conica CCBAS932</name>
    <dbReference type="NCBI Taxonomy" id="1392247"/>
    <lineage>
        <taxon>Eukaryota</taxon>
        <taxon>Fungi</taxon>
        <taxon>Dikarya</taxon>
        <taxon>Ascomycota</taxon>
        <taxon>Pezizomycotina</taxon>
        <taxon>Pezizomycetes</taxon>
        <taxon>Pezizales</taxon>
        <taxon>Morchellaceae</taxon>
        <taxon>Morchella</taxon>
    </lineage>
</organism>
<sequence length="71" mass="8056">MSILDSESFESYFTTDADSSPSASPCNIAKGRYDTCFFKSYSESVFFFLPTVSYPANNTPNRVPKRRITQH</sequence>
<gene>
    <name evidence="1" type="ORF">P167DRAFT_534765</name>
</gene>
<reference evidence="1 2" key="1">
    <citation type="journal article" date="2018" name="Nat. Ecol. Evol.">
        <title>Pezizomycetes genomes reveal the molecular basis of ectomycorrhizal truffle lifestyle.</title>
        <authorList>
            <person name="Murat C."/>
            <person name="Payen T."/>
            <person name="Noel B."/>
            <person name="Kuo A."/>
            <person name="Morin E."/>
            <person name="Chen J."/>
            <person name="Kohler A."/>
            <person name="Krizsan K."/>
            <person name="Balestrini R."/>
            <person name="Da Silva C."/>
            <person name="Montanini B."/>
            <person name="Hainaut M."/>
            <person name="Levati E."/>
            <person name="Barry K.W."/>
            <person name="Belfiori B."/>
            <person name="Cichocki N."/>
            <person name="Clum A."/>
            <person name="Dockter R.B."/>
            <person name="Fauchery L."/>
            <person name="Guy J."/>
            <person name="Iotti M."/>
            <person name="Le Tacon F."/>
            <person name="Lindquist E.A."/>
            <person name="Lipzen A."/>
            <person name="Malagnac F."/>
            <person name="Mello A."/>
            <person name="Molinier V."/>
            <person name="Miyauchi S."/>
            <person name="Poulain J."/>
            <person name="Riccioni C."/>
            <person name="Rubini A."/>
            <person name="Sitrit Y."/>
            <person name="Splivallo R."/>
            <person name="Traeger S."/>
            <person name="Wang M."/>
            <person name="Zifcakova L."/>
            <person name="Wipf D."/>
            <person name="Zambonelli A."/>
            <person name="Paolocci F."/>
            <person name="Nowrousian M."/>
            <person name="Ottonello S."/>
            <person name="Baldrian P."/>
            <person name="Spatafora J.W."/>
            <person name="Henrissat B."/>
            <person name="Nagy L.G."/>
            <person name="Aury J.M."/>
            <person name="Wincker P."/>
            <person name="Grigoriev I.V."/>
            <person name="Bonfante P."/>
            <person name="Martin F.M."/>
        </authorList>
    </citation>
    <scope>NUCLEOTIDE SEQUENCE [LARGE SCALE GENOMIC DNA]</scope>
    <source>
        <strain evidence="1 2">CCBAS932</strain>
    </source>
</reference>